<dbReference type="GO" id="GO:0016787">
    <property type="term" value="F:hydrolase activity"/>
    <property type="evidence" value="ECO:0007669"/>
    <property type="project" value="UniProtKB-KW"/>
</dbReference>
<protein>
    <recommendedName>
        <fullName evidence="2">Alpha/beta hydrolase fold-3 domain-containing protein</fullName>
    </recommendedName>
</protein>
<evidence type="ECO:0000259" key="2">
    <source>
        <dbReference type="Pfam" id="PF07859"/>
    </source>
</evidence>
<dbReference type="PANTHER" id="PTHR48081:SF8">
    <property type="entry name" value="ALPHA_BETA HYDROLASE FOLD-3 DOMAIN-CONTAINING PROTEIN-RELATED"/>
    <property type="match status" value="1"/>
</dbReference>
<accession>A0A7C8IQV4</accession>
<evidence type="ECO:0000256" key="1">
    <source>
        <dbReference type="ARBA" id="ARBA00022801"/>
    </source>
</evidence>
<dbReference type="SUPFAM" id="SSF53474">
    <property type="entry name" value="alpha/beta-Hydrolases"/>
    <property type="match status" value="1"/>
</dbReference>
<comment type="caution">
    <text evidence="3">The sequence shown here is derived from an EMBL/GenBank/DDBJ whole genome shotgun (WGS) entry which is preliminary data.</text>
</comment>
<keyword evidence="1" id="KW-0378">Hydrolase</keyword>
<dbReference type="OrthoDB" id="408631at2759"/>
<dbReference type="PANTHER" id="PTHR48081">
    <property type="entry name" value="AB HYDROLASE SUPERFAMILY PROTEIN C4A8.06C"/>
    <property type="match status" value="1"/>
</dbReference>
<dbReference type="InParanoid" id="A0A7C8IQV4"/>
<feature type="domain" description="Alpha/beta hydrolase fold-3" evidence="2">
    <location>
        <begin position="90"/>
        <end position="280"/>
    </location>
</feature>
<dbReference type="InterPro" id="IPR013094">
    <property type="entry name" value="AB_hydrolase_3"/>
</dbReference>
<dbReference type="Proteomes" id="UP000481858">
    <property type="component" value="Unassembled WGS sequence"/>
</dbReference>
<name>A0A7C8IQV4_9PEZI</name>
<dbReference type="EMBL" id="WUBL01000161">
    <property type="protein sequence ID" value="KAF2964222.1"/>
    <property type="molecule type" value="Genomic_DNA"/>
</dbReference>
<gene>
    <name evidence="3" type="ORF">GQX73_g9349</name>
</gene>
<dbReference type="Gene3D" id="3.40.50.1820">
    <property type="entry name" value="alpha/beta hydrolase"/>
    <property type="match status" value="1"/>
</dbReference>
<sequence>MSETLVALEQEIPPLPKVRLPFSHRLNCFIRLWTLKVLASILFAVDRLLYSRPPALCPTLIKTYPCRPALQTRVFYPPNYKSGDLLPLYLNIHGGGFALCDARQDDEFCIMWAKRTGMLIVSLNYSKAPLRPFPTAVYDVAAVAGAVLADASLPIDKNKVVIGGFSAGGNLVLCASQLPPLKGNIRAALTFYPIVDWSHPPNEKLDSRPYKDGPPDSLEFSSYWYDWGYVCPGQNRRDPLLSPIYAKKEDLPPWIYVIGAEWDLLRLESQKMINKLAGHGRLENQEDDFEIGTYRWTLAKRCSHSFTHYFGYNLEKKKKTEENSRPFYDEAIKWLEKALAESNGPPT</sequence>
<keyword evidence="4" id="KW-1185">Reference proteome</keyword>
<reference evidence="3 4" key="1">
    <citation type="submission" date="2019-12" db="EMBL/GenBank/DDBJ databases">
        <title>Draft genome sequence of the ascomycete Xylaria multiplex DSM 110363.</title>
        <authorList>
            <person name="Buettner E."/>
            <person name="Kellner H."/>
        </authorList>
    </citation>
    <scope>NUCLEOTIDE SEQUENCE [LARGE SCALE GENOMIC DNA]</scope>
    <source>
        <strain evidence="3 4">DSM 110363</strain>
    </source>
</reference>
<proteinExistence type="predicted"/>
<dbReference type="Pfam" id="PF07859">
    <property type="entry name" value="Abhydrolase_3"/>
    <property type="match status" value="1"/>
</dbReference>
<dbReference type="AlphaFoldDB" id="A0A7C8IQV4"/>
<dbReference type="InterPro" id="IPR050300">
    <property type="entry name" value="GDXG_lipolytic_enzyme"/>
</dbReference>
<evidence type="ECO:0000313" key="3">
    <source>
        <dbReference type="EMBL" id="KAF2964222.1"/>
    </source>
</evidence>
<dbReference type="InterPro" id="IPR029058">
    <property type="entry name" value="AB_hydrolase_fold"/>
</dbReference>
<evidence type="ECO:0000313" key="4">
    <source>
        <dbReference type="Proteomes" id="UP000481858"/>
    </source>
</evidence>
<organism evidence="3 4">
    <name type="scientific">Xylaria multiplex</name>
    <dbReference type="NCBI Taxonomy" id="323545"/>
    <lineage>
        <taxon>Eukaryota</taxon>
        <taxon>Fungi</taxon>
        <taxon>Dikarya</taxon>
        <taxon>Ascomycota</taxon>
        <taxon>Pezizomycotina</taxon>
        <taxon>Sordariomycetes</taxon>
        <taxon>Xylariomycetidae</taxon>
        <taxon>Xylariales</taxon>
        <taxon>Xylariaceae</taxon>
        <taxon>Xylaria</taxon>
    </lineage>
</organism>